<dbReference type="CDD" id="cd19961">
    <property type="entry name" value="EcYidC-like_peri"/>
    <property type="match status" value="1"/>
</dbReference>
<dbReference type="Pfam" id="PF02096">
    <property type="entry name" value="60KD_IMP"/>
    <property type="match status" value="1"/>
</dbReference>
<evidence type="ECO:0000256" key="8">
    <source>
        <dbReference type="ARBA" id="ARBA00022989"/>
    </source>
</evidence>
<evidence type="ECO:0000256" key="10">
    <source>
        <dbReference type="ARBA" id="ARBA00023186"/>
    </source>
</evidence>
<evidence type="ECO:0000256" key="14">
    <source>
        <dbReference type="SAM" id="MobiDB-lite"/>
    </source>
</evidence>
<dbReference type="EMBL" id="SGUG01000007">
    <property type="protein sequence ID" value="MDG0862018.1"/>
    <property type="molecule type" value="Genomic_DNA"/>
</dbReference>
<feature type="region of interest" description="Disordered" evidence="14">
    <location>
        <begin position="35"/>
        <end position="58"/>
    </location>
</feature>
<sequence length="573" mass="62955">MTDIRRTVLWVVFTMSLVLLWDGWQKHNGHPSMFSPAPKAVSSSAPAAPASGGGVPAATATAAGQAPAVAANPAAAASEKITIHTDVLNVTVDTLGGDIVRAELPHYLTSPDPTVTDQLLQMVHLQKKPEFMPQPVVLFNEAQHYRAQTGLVGGPAALPTHNTPMTAVAGERELKAGQEEIKLRLESAEVGGVKLVKTFTFKRGAYTVGVTHEVVNVGSAPVTPQVYLQLVRDGSHVTGGAAFTPSFTGPAVYNDKTKFQTLKFEDIDKGKVDIDKQANDGWVAMIQHYFASAWLVNEAGSREFFVRKLPGQAGVVGDTYASGMVFTLPTLAPGASTTQQATLFAGPQEENKLAALAPGLERVKDYGKLTILAEPLFWLLDKIHGVLGNWGWTIVALVVLLKIALYWLNASAYKSMAKMKAVAPRINEMKERLKDKPQEMQQEMMKIYREEKVNPIGGCLPIFLQMPIFMALYWVLLSTVEMRQAPWALWITDLSVRDPYFILPLLMMASSLFQVWLNPPAQDPMQQKMMWIMPVAFGIMFFVFPSGLVLYWLTNNILSIAQQWLINKRLGVN</sequence>
<keyword evidence="5 13" id="KW-1003">Cell membrane</keyword>
<dbReference type="AlphaFoldDB" id="A0A9X4R7H2"/>
<evidence type="ECO:0000313" key="17">
    <source>
        <dbReference type="EMBL" id="MDG0862018.1"/>
    </source>
</evidence>
<feature type="transmembrane region" description="Helical" evidence="13">
    <location>
        <begin position="453"/>
        <end position="476"/>
    </location>
</feature>
<gene>
    <name evidence="13 17" type="primary">yidC</name>
    <name evidence="17" type="ORF">EXJ73_05955</name>
</gene>
<dbReference type="PRINTS" id="PR00701">
    <property type="entry name" value="60KDINNERMP"/>
</dbReference>
<keyword evidence="9 13" id="KW-0472">Membrane</keyword>
<organism evidence="17 18">
    <name type="scientific">Pelomonas aquatica</name>
    <dbReference type="NCBI Taxonomy" id="431058"/>
    <lineage>
        <taxon>Bacteria</taxon>
        <taxon>Pseudomonadati</taxon>
        <taxon>Pseudomonadota</taxon>
        <taxon>Betaproteobacteria</taxon>
        <taxon>Burkholderiales</taxon>
        <taxon>Sphaerotilaceae</taxon>
        <taxon>Roseateles</taxon>
    </lineage>
</organism>
<accession>A0A9X4R7H2</accession>
<comment type="subcellular location">
    <subcellularLocation>
        <location evidence="1">Cell inner membrane</location>
        <topology evidence="1">Multi-pass membrane protein</topology>
    </subcellularLocation>
    <subcellularLocation>
        <location evidence="13">Cell membrane</location>
        <topology evidence="13">Multi-pass membrane protein</topology>
    </subcellularLocation>
</comment>
<evidence type="ECO:0000256" key="6">
    <source>
        <dbReference type="ARBA" id="ARBA00022692"/>
    </source>
</evidence>
<evidence type="ECO:0000256" key="5">
    <source>
        <dbReference type="ARBA" id="ARBA00022475"/>
    </source>
</evidence>
<evidence type="ECO:0000259" key="15">
    <source>
        <dbReference type="Pfam" id="PF02096"/>
    </source>
</evidence>
<keyword evidence="10 13" id="KW-0143">Chaperone</keyword>
<dbReference type="NCBIfam" id="TIGR03592">
    <property type="entry name" value="yidC_oxa1_cterm"/>
    <property type="match status" value="1"/>
</dbReference>
<dbReference type="InterPro" id="IPR038221">
    <property type="entry name" value="YidC_periplasmic_sf"/>
</dbReference>
<dbReference type="InterPro" id="IPR019998">
    <property type="entry name" value="Membr_insert_YidC"/>
</dbReference>
<dbReference type="RefSeq" id="WP_268146631.1">
    <property type="nucleotide sequence ID" value="NZ_JAPPUW010000001.1"/>
</dbReference>
<dbReference type="GO" id="GO:0051205">
    <property type="term" value="P:protein insertion into membrane"/>
    <property type="evidence" value="ECO:0007669"/>
    <property type="project" value="TreeGrafter"/>
</dbReference>
<comment type="subunit">
    <text evidence="13">Interacts with the Sec translocase complex via SecD. Specifically interacts with transmembrane segments of nascent integral membrane proteins during membrane integration.</text>
</comment>
<dbReference type="NCBIfam" id="NF002352">
    <property type="entry name" value="PRK01318.1-3"/>
    <property type="match status" value="1"/>
</dbReference>
<comment type="caution">
    <text evidence="17">The sequence shown here is derived from an EMBL/GenBank/DDBJ whole genome shotgun (WGS) entry which is preliminary data.</text>
</comment>
<evidence type="ECO:0000256" key="11">
    <source>
        <dbReference type="ARBA" id="ARBA00033245"/>
    </source>
</evidence>
<reference evidence="17" key="1">
    <citation type="submission" date="2019-02" db="EMBL/GenBank/DDBJ databases">
        <title>Draft genome of the type strain Pelomonas aquatica CCUG 52575T.</title>
        <authorList>
            <person name="Gomila M."/>
            <person name="Lalucat J."/>
        </authorList>
    </citation>
    <scope>NUCLEOTIDE SEQUENCE</scope>
    <source>
        <strain evidence="17">CCUG 52575</strain>
    </source>
</reference>
<protein>
    <recommendedName>
        <fullName evidence="3 13">Membrane protein insertase YidC</fullName>
    </recommendedName>
    <alternativeName>
        <fullName evidence="12 13">Foldase YidC</fullName>
    </alternativeName>
    <alternativeName>
        <fullName evidence="13">Membrane protein YidC</fullName>
    </alternativeName>
    <alternativeName>
        <fullName evidence="11 13">membrane integrase YidC</fullName>
    </alternativeName>
</protein>
<evidence type="ECO:0000256" key="7">
    <source>
        <dbReference type="ARBA" id="ARBA00022927"/>
    </source>
</evidence>
<proteinExistence type="inferred from homology"/>
<name>A0A9X4R7H2_9BURK</name>
<dbReference type="InterPro" id="IPR028053">
    <property type="entry name" value="Membr_insert_YidC_N"/>
</dbReference>
<evidence type="ECO:0000256" key="2">
    <source>
        <dbReference type="ARBA" id="ARBA00010527"/>
    </source>
</evidence>
<evidence type="ECO:0000256" key="4">
    <source>
        <dbReference type="ARBA" id="ARBA00022448"/>
    </source>
</evidence>
<feature type="domain" description="Membrane insertase YidC/Oxa/ALB C-terminal" evidence="15">
    <location>
        <begin position="390"/>
        <end position="568"/>
    </location>
</feature>
<evidence type="ECO:0000313" key="18">
    <source>
        <dbReference type="Proteomes" id="UP001152766"/>
    </source>
</evidence>
<keyword evidence="6 13" id="KW-0812">Transmembrane</keyword>
<dbReference type="GO" id="GO:0032977">
    <property type="term" value="F:membrane insertase activity"/>
    <property type="evidence" value="ECO:0007669"/>
    <property type="project" value="InterPro"/>
</dbReference>
<keyword evidence="4 13" id="KW-0813">Transport</keyword>
<dbReference type="Proteomes" id="UP001152766">
    <property type="component" value="Unassembled WGS sequence"/>
</dbReference>
<evidence type="ECO:0000256" key="12">
    <source>
        <dbReference type="ARBA" id="ARBA00033342"/>
    </source>
</evidence>
<keyword evidence="8 13" id="KW-1133">Transmembrane helix</keyword>
<dbReference type="GO" id="GO:0015031">
    <property type="term" value="P:protein transport"/>
    <property type="evidence" value="ECO:0007669"/>
    <property type="project" value="UniProtKB-KW"/>
</dbReference>
<dbReference type="Gene3D" id="2.70.98.90">
    <property type="match status" value="1"/>
</dbReference>
<comment type="similarity">
    <text evidence="2 13">Belongs to the OXA1/ALB3/YidC family. Type 1 subfamily.</text>
</comment>
<feature type="transmembrane region" description="Helical" evidence="13">
    <location>
        <begin position="529"/>
        <end position="553"/>
    </location>
</feature>
<keyword evidence="7 13" id="KW-0653">Protein transport</keyword>
<evidence type="ECO:0000256" key="9">
    <source>
        <dbReference type="ARBA" id="ARBA00023136"/>
    </source>
</evidence>
<evidence type="ECO:0000259" key="16">
    <source>
        <dbReference type="Pfam" id="PF14849"/>
    </source>
</evidence>
<dbReference type="Pfam" id="PF14849">
    <property type="entry name" value="YidC_periplas"/>
    <property type="match status" value="1"/>
</dbReference>
<keyword evidence="18" id="KW-1185">Reference proteome</keyword>
<dbReference type="InterPro" id="IPR028055">
    <property type="entry name" value="YidC/Oxa/ALB_C"/>
</dbReference>
<dbReference type="PANTHER" id="PTHR12428:SF65">
    <property type="entry name" value="CYTOCHROME C OXIDASE ASSEMBLY PROTEIN COX18, MITOCHONDRIAL"/>
    <property type="match status" value="1"/>
</dbReference>
<evidence type="ECO:0000256" key="1">
    <source>
        <dbReference type="ARBA" id="ARBA00004429"/>
    </source>
</evidence>
<comment type="function">
    <text evidence="13">Required for the insertion and/or proper folding and/or complex formation of integral membrane proteins into the membrane. Involved in integration of membrane proteins that insert both dependently and independently of the Sec translocase complex, as well as at least some lipoproteins. Aids folding of multispanning membrane proteins.</text>
</comment>
<feature type="transmembrane region" description="Helical" evidence="13">
    <location>
        <begin position="7"/>
        <end position="24"/>
    </location>
</feature>
<evidence type="ECO:0000256" key="3">
    <source>
        <dbReference type="ARBA" id="ARBA00015325"/>
    </source>
</evidence>
<dbReference type="PRINTS" id="PR01900">
    <property type="entry name" value="YIDCPROTEIN"/>
</dbReference>
<dbReference type="HAMAP" id="MF_01810">
    <property type="entry name" value="YidC_type1"/>
    <property type="match status" value="1"/>
</dbReference>
<dbReference type="InterPro" id="IPR001708">
    <property type="entry name" value="YidC/ALB3/OXA1/COX18"/>
</dbReference>
<dbReference type="NCBIfam" id="TIGR03593">
    <property type="entry name" value="yidC_nterm"/>
    <property type="match status" value="1"/>
</dbReference>
<dbReference type="GO" id="GO:0005886">
    <property type="term" value="C:plasma membrane"/>
    <property type="evidence" value="ECO:0007669"/>
    <property type="project" value="UniProtKB-SubCell"/>
</dbReference>
<dbReference type="PANTHER" id="PTHR12428">
    <property type="entry name" value="OXA1"/>
    <property type="match status" value="1"/>
</dbReference>
<evidence type="ECO:0000256" key="13">
    <source>
        <dbReference type="HAMAP-Rule" id="MF_01810"/>
    </source>
</evidence>
<feature type="transmembrane region" description="Helical" evidence="13">
    <location>
        <begin position="390"/>
        <end position="410"/>
    </location>
</feature>
<dbReference type="CDD" id="cd20070">
    <property type="entry name" value="5TM_YidC_Alb3"/>
    <property type="match status" value="1"/>
</dbReference>
<dbReference type="InterPro" id="IPR047196">
    <property type="entry name" value="YidC_ALB_C"/>
</dbReference>
<feature type="domain" description="Membrane insertase YidC N-terminal" evidence="16">
    <location>
        <begin position="81"/>
        <end position="379"/>
    </location>
</feature>